<evidence type="ECO:0000259" key="9">
    <source>
        <dbReference type="PROSITE" id="PS50011"/>
    </source>
</evidence>
<dbReference type="Pfam" id="PF00069">
    <property type="entry name" value="Pkinase"/>
    <property type="match status" value="1"/>
</dbReference>
<evidence type="ECO:0000256" key="4">
    <source>
        <dbReference type="ARBA" id="ARBA00022840"/>
    </source>
</evidence>
<feature type="compositionally biased region" description="Basic and acidic residues" evidence="8">
    <location>
        <begin position="442"/>
        <end position="456"/>
    </location>
</feature>
<dbReference type="PROSITE" id="PS00108">
    <property type="entry name" value="PROTEIN_KINASE_ST"/>
    <property type="match status" value="1"/>
</dbReference>
<dbReference type="InterPro" id="IPR011009">
    <property type="entry name" value="Kinase-like_dom_sf"/>
</dbReference>
<feature type="binding site" evidence="7">
    <location>
        <position position="743"/>
    </location>
    <ligand>
        <name>ATP</name>
        <dbReference type="ChEBI" id="CHEBI:30616"/>
    </ligand>
</feature>
<feature type="domain" description="Doublecortin" evidence="10">
    <location>
        <begin position="210"/>
        <end position="295"/>
    </location>
</feature>
<dbReference type="PROSITE" id="PS50309">
    <property type="entry name" value="DC"/>
    <property type="match status" value="2"/>
</dbReference>
<dbReference type="GeneID" id="101857438"/>
<dbReference type="Gene3D" id="3.10.20.230">
    <property type="entry name" value="Doublecortin domain"/>
    <property type="match status" value="2"/>
</dbReference>
<dbReference type="PROSITE" id="PS50011">
    <property type="entry name" value="PROTEIN_KINASE_DOM"/>
    <property type="match status" value="1"/>
</dbReference>
<proteinExistence type="inferred from homology"/>
<evidence type="ECO:0000256" key="2">
    <source>
        <dbReference type="ARBA" id="ARBA00012513"/>
    </source>
</evidence>
<feature type="compositionally biased region" description="Polar residues" evidence="8">
    <location>
        <begin position="330"/>
        <end position="341"/>
    </location>
</feature>
<dbReference type="SUPFAM" id="SSF89837">
    <property type="entry name" value="Doublecortin (DC)"/>
    <property type="match status" value="2"/>
</dbReference>
<evidence type="ECO:0000313" key="11">
    <source>
        <dbReference type="Proteomes" id="UP000694888"/>
    </source>
</evidence>
<dbReference type="Pfam" id="PF03607">
    <property type="entry name" value="DCX"/>
    <property type="match status" value="2"/>
</dbReference>
<keyword evidence="3 7" id="KW-0547">Nucleotide-binding</keyword>
<organism evidence="11 12">
    <name type="scientific">Aplysia californica</name>
    <name type="common">California sea hare</name>
    <dbReference type="NCBI Taxonomy" id="6500"/>
    <lineage>
        <taxon>Eukaryota</taxon>
        <taxon>Metazoa</taxon>
        <taxon>Spiralia</taxon>
        <taxon>Lophotrochozoa</taxon>
        <taxon>Mollusca</taxon>
        <taxon>Gastropoda</taxon>
        <taxon>Heterobranchia</taxon>
        <taxon>Euthyneura</taxon>
        <taxon>Tectipleura</taxon>
        <taxon>Aplysiida</taxon>
        <taxon>Aplysioidea</taxon>
        <taxon>Aplysiidae</taxon>
        <taxon>Aplysia</taxon>
    </lineage>
</organism>
<feature type="domain" description="Doublecortin" evidence="10">
    <location>
        <begin position="37"/>
        <end position="123"/>
    </location>
</feature>
<dbReference type="SUPFAM" id="SSF56112">
    <property type="entry name" value="Protein kinase-like (PK-like)"/>
    <property type="match status" value="1"/>
</dbReference>
<keyword evidence="12" id="KW-0418">Kinase</keyword>
<dbReference type="InterPro" id="IPR008271">
    <property type="entry name" value="Ser/Thr_kinase_AS"/>
</dbReference>
<evidence type="ECO:0000256" key="7">
    <source>
        <dbReference type="PROSITE-ProRule" id="PRU10141"/>
    </source>
</evidence>
<keyword evidence="4 7" id="KW-0067">ATP-binding</keyword>
<feature type="compositionally biased region" description="Polar residues" evidence="8">
    <location>
        <begin position="359"/>
        <end position="368"/>
    </location>
</feature>
<dbReference type="InterPro" id="IPR017441">
    <property type="entry name" value="Protein_kinase_ATP_BS"/>
</dbReference>
<evidence type="ECO:0000256" key="1">
    <source>
        <dbReference type="ARBA" id="ARBA00005354"/>
    </source>
</evidence>
<dbReference type="Gene3D" id="1.10.510.10">
    <property type="entry name" value="Transferase(Phosphotransferase) domain 1"/>
    <property type="match status" value="1"/>
</dbReference>
<dbReference type="EC" id="2.7.11.1" evidence="2"/>
<dbReference type="SMART" id="SM00537">
    <property type="entry name" value="DCX"/>
    <property type="match status" value="2"/>
</dbReference>
<evidence type="ECO:0000259" key="10">
    <source>
        <dbReference type="PROSITE" id="PS50309"/>
    </source>
</evidence>
<feature type="compositionally biased region" description="Basic and acidic residues" evidence="8">
    <location>
        <begin position="673"/>
        <end position="685"/>
    </location>
</feature>
<evidence type="ECO:0000256" key="3">
    <source>
        <dbReference type="ARBA" id="ARBA00022741"/>
    </source>
</evidence>
<feature type="compositionally biased region" description="Basic and acidic residues" evidence="8">
    <location>
        <begin position="469"/>
        <end position="568"/>
    </location>
</feature>
<evidence type="ECO:0000256" key="5">
    <source>
        <dbReference type="ARBA" id="ARBA00047899"/>
    </source>
</evidence>
<dbReference type="RefSeq" id="XP_012943172.1">
    <property type="nucleotide sequence ID" value="XM_013087718.2"/>
</dbReference>
<reference evidence="12" key="1">
    <citation type="submission" date="2025-08" db="UniProtKB">
        <authorList>
            <consortium name="RefSeq"/>
        </authorList>
    </citation>
    <scope>IDENTIFICATION</scope>
</reference>
<comment type="similarity">
    <text evidence="1">Belongs to the protein kinase superfamily. CAMK Ser/Thr protein kinase family. CaMK subfamily.</text>
</comment>
<keyword evidence="11" id="KW-1185">Reference proteome</keyword>
<protein>
    <recommendedName>
        <fullName evidence="2">non-specific serine/threonine protein kinase</fullName>
        <ecNumber evidence="2">2.7.11.1</ecNumber>
    </recommendedName>
</protein>
<dbReference type="PROSITE" id="PS00107">
    <property type="entry name" value="PROTEIN_KINASE_ATP"/>
    <property type="match status" value="1"/>
</dbReference>
<feature type="compositionally biased region" description="Low complexity" evidence="8">
    <location>
        <begin position="589"/>
        <end position="598"/>
    </location>
</feature>
<keyword evidence="12" id="KW-0808">Transferase</keyword>
<evidence type="ECO:0000313" key="12">
    <source>
        <dbReference type="RefSeq" id="XP_012943172.1"/>
    </source>
</evidence>
<feature type="compositionally biased region" description="Basic and acidic residues" evidence="8">
    <location>
        <begin position="392"/>
        <end position="403"/>
    </location>
</feature>
<gene>
    <name evidence="12" type="primary">LOC101857438</name>
</gene>
<comment type="catalytic activity">
    <reaction evidence="5">
        <text>L-threonyl-[protein] + ATP = O-phospho-L-threonyl-[protein] + ADP + H(+)</text>
        <dbReference type="Rhea" id="RHEA:46608"/>
        <dbReference type="Rhea" id="RHEA-COMP:11060"/>
        <dbReference type="Rhea" id="RHEA-COMP:11605"/>
        <dbReference type="ChEBI" id="CHEBI:15378"/>
        <dbReference type="ChEBI" id="CHEBI:30013"/>
        <dbReference type="ChEBI" id="CHEBI:30616"/>
        <dbReference type="ChEBI" id="CHEBI:61977"/>
        <dbReference type="ChEBI" id="CHEBI:456216"/>
        <dbReference type="EC" id="2.7.11.1"/>
    </reaction>
</comment>
<dbReference type="SMART" id="SM00220">
    <property type="entry name" value="S_TKc"/>
    <property type="match status" value="1"/>
</dbReference>
<evidence type="ECO:0000256" key="8">
    <source>
        <dbReference type="SAM" id="MobiDB-lite"/>
    </source>
</evidence>
<feature type="compositionally biased region" description="Basic and acidic residues" evidence="8">
    <location>
        <begin position="624"/>
        <end position="634"/>
    </location>
</feature>
<comment type="catalytic activity">
    <reaction evidence="6">
        <text>L-seryl-[protein] + ATP = O-phospho-L-seryl-[protein] + ADP + H(+)</text>
        <dbReference type="Rhea" id="RHEA:17989"/>
        <dbReference type="Rhea" id="RHEA-COMP:9863"/>
        <dbReference type="Rhea" id="RHEA-COMP:11604"/>
        <dbReference type="ChEBI" id="CHEBI:15378"/>
        <dbReference type="ChEBI" id="CHEBI:29999"/>
        <dbReference type="ChEBI" id="CHEBI:30616"/>
        <dbReference type="ChEBI" id="CHEBI:83421"/>
        <dbReference type="ChEBI" id="CHEBI:456216"/>
        <dbReference type="EC" id="2.7.11.1"/>
    </reaction>
</comment>
<dbReference type="PANTHER" id="PTHR24347">
    <property type="entry name" value="SERINE/THREONINE-PROTEIN KINASE"/>
    <property type="match status" value="1"/>
</dbReference>
<dbReference type="InterPro" id="IPR000719">
    <property type="entry name" value="Prot_kinase_dom"/>
</dbReference>
<sequence length="1026" mass="117498">MSASVTEHAPRRVLNNPPMQVQRDFADDRYRDLRRPRKLKFFVNGDRYFRGKKIYVTPNRYYNFNDLLNDLTGKLPSNLNLPYGVRQIFTPVSGRRIFDIEDLSDGETYVCAGFEGFKMIKYGRAELEPWSMARPQQPANTEAEGEPATSYRYRGYANNAFHPGRYFRTNHSYQQRRWPGTFGNQRAGGAYGSTGAAPGAQSDNAPGKPKVITIVRSGPRPRHNVKILLNRRSVQSYEQLVSDISEAFGPRYRLNKVRKLVSVRGREVQGVSDFFRDDDCFIALGVGEVAVSDADVADILEELYPDQQQARALLKDWERNQRRRRKGASPTGQSVKSQNQVGGKGHLTSEVPDKRDSGFDSSDASTNRSEPDHGGAGRGGLVAYRSRRKAGKDRENEKDKENQSEEGGSPPPHGYYLMRKLERDRMKAAADERERAKRRQQKMVEAERRAIDEERRKRGLIPLKNIDNPFKKSDDAREKEREDAKKRKEEEKRKKEEEKEKAEVERKQKEERDAAETAARERMAKAEKEEKEKQEREKADKEKQEKERKEKEKAEREQKKKAEREDRSHRKGEKAAAASKSKEKQGEDATAATTAAAAGSKITNAEADNAEKPETKPAAGQDAKNSEAQDDKQEVAPTAPAATDMADTAVAAVPPAETKDSNNNNNKQQQQQQKEKRKQEREEKPQRKRAKTKIVRRTKEERQVSSDDFILARYELGRKLGDGNFAVVRQSRKKETGQEFAVKVIDKAKLKGKEHMVENEIDIMKDCSHQNIVRLYEEYETVERIYLVMELVKGGDLFDAITQSVKFGEMESSLMVKDLCSALFYMHSRSIVHRDLKPENLLVHRNKDGSITLKLADFGLAMEVKELIYTVCGTPTYVAPEILTEIGYGLEVDMWAVGVITYILLCGFPPFRSPDRNQTELFEFIKAGEYEFLSPYWDNTSKSAKDLISRLLIVDRRKRYNAVDVLSHRWVVCKGQTEVLPEGSVTVDMACRDMRQDLETQARQNYQSYQRLKEKKRRERDKGEEE</sequence>
<feature type="region of interest" description="Disordered" evidence="8">
    <location>
        <begin position="321"/>
        <end position="699"/>
    </location>
</feature>
<feature type="compositionally biased region" description="Basic residues" evidence="8">
    <location>
        <begin position="686"/>
        <end position="696"/>
    </location>
</feature>
<accession>A0ABM1A938</accession>
<dbReference type="Proteomes" id="UP000694888">
    <property type="component" value="Unplaced"/>
</dbReference>
<dbReference type="GO" id="GO:0016301">
    <property type="term" value="F:kinase activity"/>
    <property type="evidence" value="ECO:0007669"/>
    <property type="project" value="UniProtKB-KW"/>
</dbReference>
<evidence type="ECO:0000256" key="6">
    <source>
        <dbReference type="ARBA" id="ARBA00048679"/>
    </source>
</evidence>
<feature type="region of interest" description="Disordered" evidence="8">
    <location>
        <begin position="1002"/>
        <end position="1026"/>
    </location>
</feature>
<feature type="domain" description="Protein kinase" evidence="9">
    <location>
        <begin position="714"/>
        <end position="971"/>
    </location>
</feature>
<feature type="compositionally biased region" description="Low complexity" evidence="8">
    <location>
        <begin position="635"/>
        <end position="672"/>
    </location>
</feature>
<dbReference type="InterPro" id="IPR036572">
    <property type="entry name" value="Doublecortin_dom_sf"/>
</dbReference>
<dbReference type="CDD" id="cd14095">
    <property type="entry name" value="STKc_DCKL"/>
    <property type="match status" value="1"/>
</dbReference>
<dbReference type="InterPro" id="IPR003533">
    <property type="entry name" value="Doublecortin_dom"/>
</dbReference>
<feature type="compositionally biased region" description="Basic and acidic residues" evidence="8">
    <location>
        <begin position="419"/>
        <end position="435"/>
    </location>
</feature>
<feature type="region of interest" description="Disordered" evidence="8">
    <location>
        <begin position="181"/>
        <end position="208"/>
    </location>
</feature>
<name>A0ABM1A938_APLCA</name>